<feature type="compositionally biased region" description="Low complexity" evidence="1">
    <location>
        <begin position="85"/>
        <end position="94"/>
    </location>
</feature>
<keyword evidence="2" id="KW-0732">Signal</keyword>
<organism evidence="3 4">
    <name type="scientific">Oryza meyeriana var. granulata</name>
    <dbReference type="NCBI Taxonomy" id="110450"/>
    <lineage>
        <taxon>Eukaryota</taxon>
        <taxon>Viridiplantae</taxon>
        <taxon>Streptophyta</taxon>
        <taxon>Embryophyta</taxon>
        <taxon>Tracheophyta</taxon>
        <taxon>Spermatophyta</taxon>
        <taxon>Magnoliopsida</taxon>
        <taxon>Liliopsida</taxon>
        <taxon>Poales</taxon>
        <taxon>Poaceae</taxon>
        <taxon>BOP clade</taxon>
        <taxon>Oryzoideae</taxon>
        <taxon>Oryzeae</taxon>
        <taxon>Oryzinae</taxon>
        <taxon>Oryza</taxon>
        <taxon>Oryza meyeriana</taxon>
    </lineage>
</organism>
<gene>
    <name evidence="3" type="ORF">E2562_016854</name>
</gene>
<sequence length="101" mass="10177">MAHRKEVRCTSVLPVFAVLLVSLLSAAPVAAAVSDASVVAVQLEGVTAGPLGALSDWAGTVGAGDAAVQPPAPATSRPPSCWSPSSGARYSATYRRSRSLT</sequence>
<feature type="signal peptide" evidence="2">
    <location>
        <begin position="1"/>
        <end position="31"/>
    </location>
</feature>
<reference evidence="3 4" key="1">
    <citation type="submission" date="2019-11" db="EMBL/GenBank/DDBJ databases">
        <title>Whole genome sequence of Oryza granulata.</title>
        <authorList>
            <person name="Li W."/>
        </authorList>
    </citation>
    <scope>NUCLEOTIDE SEQUENCE [LARGE SCALE GENOMIC DNA]</scope>
    <source>
        <strain evidence="4">cv. Menghai</strain>
        <tissue evidence="3">Leaf</tissue>
    </source>
</reference>
<proteinExistence type="predicted"/>
<accession>A0A6G1BXY3</accession>
<dbReference type="EMBL" id="SPHZ02000011">
    <property type="protein sequence ID" value="KAF0892557.1"/>
    <property type="molecule type" value="Genomic_DNA"/>
</dbReference>
<feature type="region of interest" description="Disordered" evidence="1">
    <location>
        <begin position="65"/>
        <end position="101"/>
    </location>
</feature>
<evidence type="ECO:0000313" key="4">
    <source>
        <dbReference type="Proteomes" id="UP000479710"/>
    </source>
</evidence>
<dbReference type="AlphaFoldDB" id="A0A6G1BXY3"/>
<feature type="chain" id="PRO_5026263715" evidence="2">
    <location>
        <begin position="32"/>
        <end position="101"/>
    </location>
</feature>
<keyword evidence="4" id="KW-1185">Reference proteome</keyword>
<name>A0A6G1BXY3_9ORYZ</name>
<dbReference type="Proteomes" id="UP000479710">
    <property type="component" value="Unassembled WGS sequence"/>
</dbReference>
<evidence type="ECO:0000313" key="3">
    <source>
        <dbReference type="EMBL" id="KAF0892557.1"/>
    </source>
</evidence>
<evidence type="ECO:0000256" key="1">
    <source>
        <dbReference type="SAM" id="MobiDB-lite"/>
    </source>
</evidence>
<evidence type="ECO:0000256" key="2">
    <source>
        <dbReference type="SAM" id="SignalP"/>
    </source>
</evidence>
<protein>
    <submittedName>
        <fullName evidence="3">Uncharacterized protein</fullName>
    </submittedName>
</protein>
<comment type="caution">
    <text evidence="3">The sequence shown here is derived from an EMBL/GenBank/DDBJ whole genome shotgun (WGS) entry which is preliminary data.</text>
</comment>